<protein>
    <submittedName>
        <fullName evidence="1">Uncharacterized protein</fullName>
    </submittedName>
</protein>
<proteinExistence type="predicted"/>
<evidence type="ECO:0000313" key="1">
    <source>
        <dbReference type="EMBL" id="KAJ8105498.1"/>
    </source>
</evidence>
<evidence type="ECO:0000313" key="2">
    <source>
        <dbReference type="Proteomes" id="UP001153334"/>
    </source>
</evidence>
<name>A0ACC2HRZ8_9PEZI</name>
<sequence>MPPTIHIVRHAHAAHQIDAPGIGFDPHDPELTQDGIRECEGLAAEMATLGGIDLILCSPMKRTIQTALAAFSSYTESKKIVLLPDLQESGIGQTNTGSSLDELVSRFGTAALDFYYVTPDWTDNGTGTRYDSAASASRARATRLFIRTIAQHYRDTDANIVVVTHSLYIRNLVPRAFGVFNNTEWGSFRFNSLARDDGDAELREVPCSITRKKRLNRIPRDNTFNVSVPVPLAAKEAIRAKRKRDEESHPPGCSTTTGVHEVPAVR</sequence>
<keyword evidence="2" id="KW-1185">Reference proteome</keyword>
<dbReference type="EMBL" id="JAPESX010003194">
    <property type="protein sequence ID" value="KAJ8105498.1"/>
    <property type="molecule type" value="Genomic_DNA"/>
</dbReference>
<accession>A0ACC2HRZ8</accession>
<dbReference type="Proteomes" id="UP001153334">
    <property type="component" value="Unassembled WGS sequence"/>
</dbReference>
<organism evidence="1 2">
    <name type="scientific">Nemania bipapillata</name>
    <dbReference type="NCBI Taxonomy" id="110536"/>
    <lineage>
        <taxon>Eukaryota</taxon>
        <taxon>Fungi</taxon>
        <taxon>Dikarya</taxon>
        <taxon>Ascomycota</taxon>
        <taxon>Pezizomycotina</taxon>
        <taxon>Sordariomycetes</taxon>
        <taxon>Xylariomycetidae</taxon>
        <taxon>Xylariales</taxon>
        <taxon>Xylariaceae</taxon>
        <taxon>Nemania</taxon>
    </lineage>
</organism>
<reference evidence="1" key="1">
    <citation type="submission" date="2022-11" db="EMBL/GenBank/DDBJ databases">
        <title>Genome Sequence of Nemania bipapillata.</title>
        <authorList>
            <person name="Buettner E."/>
        </authorList>
    </citation>
    <scope>NUCLEOTIDE SEQUENCE</scope>
    <source>
        <strain evidence="1">CP14</strain>
    </source>
</reference>
<gene>
    <name evidence="1" type="ORF">ONZ43_g7405</name>
</gene>
<comment type="caution">
    <text evidence="1">The sequence shown here is derived from an EMBL/GenBank/DDBJ whole genome shotgun (WGS) entry which is preliminary data.</text>
</comment>